<accession>A0A1D9P3K0</accession>
<proteinExistence type="predicted"/>
<organism evidence="1 2">
    <name type="scientific">Butyrivibrio hungatei</name>
    <dbReference type="NCBI Taxonomy" id="185008"/>
    <lineage>
        <taxon>Bacteria</taxon>
        <taxon>Bacillati</taxon>
        <taxon>Bacillota</taxon>
        <taxon>Clostridia</taxon>
        <taxon>Lachnospirales</taxon>
        <taxon>Lachnospiraceae</taxon>
        <taxon>Butyrivibrio</taxon>
    </lineage>
</organism>
<dbReference type="Proteomes" id="UP000179284">
    <property type="component" value="Chromosome I"/>
</dbReference>
<dbReference type="EMBL" id="CP017831">
    <property type="protein sequence ID" value="AOZ97168.1"/>
    <property type="molecule type" value="Genomic_DNA"/>
</dbReference>
<dbReference type="RefSeq" id="WP_071176789.1">
    <property type="nucleotide sequence ID" value="NZ_CP017831.1"/>
</dbReference>
<dbReference type="OrthoDB" id="2003600at2"/>
<name>A0A1D9P3K0_9FIRM</name>
<protein>
    <submittedName>
        <fullName evidence="1">Uncharacterized protein</fullName>
    </submittedName>
</protein>
<gene>
    <name evidence="1" type="ORF">bhn_I2135</name>
</gene>
<sequence length="194" mass="21070">MTKARKLALIVLTTVLFGVGFFAATVIYAKTDSNVNAEDSKSVYCESAEENFKDFLAQDENGDSGSSTESSGEDEDLVRLTQRVTVYDENGILPYSGTLSKIQDAFYPGTYKIKFSNNAILSTTATILVTMDVKPGDSVYVLTGNKDVGYKEYAEVTVIDAGSVEFETNILQNYTLSTTDISSAQAAMAEYVTE</sequence>
<evidence type="ECO:0000313" key="1">
    <source>
        <dbReference type="EMBL" id="AOZ97168.1"/>
    </source>
</evidence>
<dbReference type="KEGG" id="bhu:bhn_I2135"/>
<reference evidence="2" key="1">
    <citation type="submission" date="2016-10" db="EMBL/GenBank/DDBJ databases">
        <title>The complete genome sequence of the rumen bacterium Butyrivibrio hungatei MB2003.</title>
        <authorList>
            <person name="Palevich N."/>
            <person name="Kelly W.J."/>
            <person name="Leahy S.C."/>
            <person name="Altermann E."/>
            <person name="Rakonjac J."/>
            <person name="Attwood G.T."/>
        </authorList>
    </citation>
    <scope>NUCLEOTIDE SEQUENCE [LARGE SCALE GENOMIC DNA]</scope>
    <source>
        <strain evidence="2">MB2003</strain>
    </source>
</reference>
<keyword evidence="2" id="KW-1185">Reference proteome</keyword>
<dbReference type="AlphaFoldDB" id="A0A1D9P3K0"/>
<evidence type="ECO:0000313" key="2">
    <source>
        <dbReference type="Proteomes" id="UP000179284"/>
    </source>
</evidence>